<evidence type="ECO:0000313" key="1">
    <source>
        <dbReference type="EMBL" id="RVT92993.1"/>
    </source>
</evidence>
<comment type="caution">
    <text evidence="1">The sequence shown here is derived from an EMBL/GenBank/DDBJ whole genome shotgun (WGS) entry which is preliminary data.</text>
</comment>
<accession>A0A437M5X7</accession>
<proteinExistence type="predicted"/>
<reference evidence="1 2" key="1">
    <citation type="submission" date="2019-01" db="EMBL/GenBank/DDBJ databases">
        <authorList>
            <person name="Chen W.-M."/>
        </authorList>
    </citation>
    <scope>NUCLEOTIDE SEQUENCE [LARGE SCALE GENOMIC DNA]</scope>
    <source>
        <strain evidence="1 2">CCP-7</strain>
    </source>
</reference>
<sequence length="212" mass="24179">MRINIFGCEEPDLPLGFDVNINRLPRPIADLAKAGIGSRMLRYYTSPRLETWVDYVALVSHAGLGRRLHDPESIYFVPPTAKRRIAYWDDPVDEADPKVLTMDIQALVAARERAKTLHQMSKYLPPWPYDLRVAWFADGDLPLAELIKAGRLDAYPGGRCWWVRAAEAAELLPAGESFDDPSSDWYVSPHDRADHDEMARLLSEHRQNWPEA</sequence>
<dbReference type="OrthoDB" id="7591306at2"/>
<evidence type="ECO:0000313" key="2">
    <source>
        <dbReference type="Proteomes" id="UP000282971"/>
    </source>
</evidence>
<dbReference type="EMBL" id="SACN01000001">
    <property type="protein sequence ID" value="RVT92993.1"/>
    <property type="molecule type" value="Genomic_DNA"/>
</dbReference>
<dbReference type="AlphaFoldDB" id="A0A437M5X7"/>
<protein>
    <submittedName>
        <fullName evidence="1">Uncharacterized protein</fullName>
    </submittedName>
</protein>
<gene>
    <name evidence="1" type="ORF">EOD43_03565</name>
</gene>
<organism evidence="1 2">
    <name type="scientific">Sphingomonas crocodyli</name>
    <dbReference type="NCBI Taxonomy" id="1979270"/>
    <lineage>
        <taxon>Bacteria</taxon>
        <taxon>Pseudomonadati</taxon>
        <taxon>Pseudomonadota</taxon>
        <taxon>Alphaproteobacteria</taxon>
        <taxon>Sphingomonadales</taxon>
        <taxon>Sphingomonadaceae</taxon>
        <taxon>Sphingomonas</taxon>
    </lineage>
</organism>
<dbReference type="Proteomes" id="UP000282971">
    <property type="component" value="Unassembled WGS sequence"/>
</dbReference>
<dbReference type="RefSeq" id="WP_127741155.1">
    <property type="nucleotide sequence ID" value="NZ_SACN01000001.1"/>
</dbReference>
<keyword evidence="2" id="KW-1185">Reference proteome</keyword>
<name>A0A437M5X7_9SPHN</name>